<feature type="transmembrane region" description="Helical" evidence="1">
    <location>
        <begin position="110"/>
        <end position="133"/>
    </location>
</feature>
<dbReference type="Proteomes" id="UP001652626">
    <property type="component" value="Chromosome 7"/>
</dbReference>
<evidence type="ECO:0000313" key="3">
    <source>
        <dbReference type="RefSeq" id="XP_064071498.1"/>
    </source>
</evidence>
<keyword evidence="1" id="KW-0472">Membrane</keyword>
<accession>A0ABM4AJM1</accession>
<organism evidence="2 3">
    <name type="scientific">Vanessa tameamea</name>
    <name type="common">Kamehameha butterfly</name>
    <dbReference type="NCBI Taxonomy" id="334116"/>
    <lineage>
        <taxon>Eukaryota</taxon>
        <taxon>Metazoa</taxon>
        <taxon>Ecdysozoa</taxon>
        <taxon>Arthropoda</taxon>
        <taxon>Hexapoda</taxon>
        <taxon>Insecta</taxon>
        <taxon>Pterygota</taxon>
        <taxon>Neoptera</taxon>
        <taxon>Endopterygota</taxon>
        <taxon>Lepidoptera</taxon>
        <taxon>Glossata</taxon>
        <taxon>Ditrysia</taxon>
        <taxon>Papilionoidea</taxon>
        <taxon>Nymphalidae</taxon>
        <taxon>Nymphalinae</taxon>
        <taxon>Vanessa</taxon>
    </lineage>
</organism>
<dbReference type="RefSeq" id="XP_064071498.1">
    <property type="nucleotide sequence ID" value="XM_064215428.1"/>
</dbReference>
<feature type="transmembrane region" description="Helical" evidence="1">
    <location>
        <begin position="462"/>
        <end position="482"/>
    </location>
</feature>
<protein>
    <submittedName>
        <fullName evidence="3">Uncharacterized protein LOC113401300</fullName>
    </submittedName>
</protein>
<evidence type="ECO:0000256" key="1">
    <source>
        <dbReference type="SAM" id="Phobius"/>
    </source>
</evidence>
<proteinExistence type="predicted"/>
<name>A0ABM4AJM1_VANTA</name>
<reference evidence="3" key="1">
    <citation type="submission" date="2025-08" db="UniProtKB">
        <authorList>
            <consortium name="RefSeq"/>
        </authorList>
    </citation>
    <scope>IDENTIFICATION</scope>
    <source>
        <tissue evidence="3">Whole body</tissue>
    </source>
</reference>
<sequence length="489" mass="56927">MCKCVDLNNVLDRNCNYSVSKEIQYSRKNRKVSVTPSCFSICKIGAGDSAINRHSLDSKIQAKCMEKNTGNGGGDTVLLKCTQRKPTYSLLSVYFSNNHLVAIIKSVTKILLLSFAIIAWSPCIISVYIYWLITYPLRPQHIFTQSKYDECAKCKSCFQCGNAFWYSIFHSIVRALEKLGHAYNILVSSIKNKKHENKNRIGPFLPQSTVINKCLRHKHRKLHFNANPRERYTLSYMQRRGWIIKPSRKHRKRKHYLHKYYPIDNIDKSCVAAKNKQYPEVFGINTPGTLPSLKYLSCIRLSKKGHKENKSKKNFKNYSSKVVSTKSCPVLIKTSTSRTEKPNKQCLYCPKTSFVIPPEQRKRTKSVLLTRDSFRKLKHINQSKSVTTKQKVFRYFKTALKNIKSVARETDTKAWQNDDICKDIYVSNLRTKPWFWVYKLCPSFYPYFLVFIRFNENCAHCFLLMVSSCIWFPIICCCYLYCSLISECI</sequence>
<keyword evidence="1" id="KW-0812">Transmembrane</keyword>
<dbReference type="GeneID" id="113401300"/>
<keyword evidence="2" id="KW-1185">Reference proteome</keyword>
<keyword evidence="1" id="KW-1133">Transmembrane helix</keyword>
<evidence type="ECO:0000313" key="2">
    <source>
        <dbReference type="Proteomes" id="UP001652626"/>
    </source>
</evidence>
<gene>
    <name evidence="3" type="primary">LOC113401300</name>
</gene>